<dbReference type="Proteomes" id="UP000604341">
    <property type="component" value="Unassembled WGS sequence"/>
</dbReference>
<sequence>MTRTVTVTPAAQARAQQGGINPTDAQLERAEYELQRALRRGQDTFSLDLPLTPDARAHLEAQGYVLKIKHGRGPAHLQVSVPPSNRRTG</sequence>
<accession>A0ABQ2FQG0</accession>
<protein>
    <submittedName>
        <fullName evidence="2">Uncharacterized protein</fullName>
    </submittedName>
</protein>
<evidence type="ECO:0000256" key="1">
    <source>
        <dbReference type="SAM" id="MobiDB-lite"/>
    </source>
</evidence>
<evidence type="ECO:0000313" key="3">
    <source>
        <dbReference type="Proteomes" id="UP000604341"/>
    </source>
</evidence>
<name>A0ABQ2FQG0_9DEIO</name>
<dbReference type="RefSeq" id="WP_189070694.1">
    <property type="nucleotide sequence ID" value="NZ_BMPE01000023.1"/>
</dbReference>
<dbReference type="EMBL" id="BMPE01000023">
    <property type="protein sequence ID" value="GGL16606.1"/>
    <property type="molecule type" value="Genomic_DNA"/>
</dbReference>
<comment type="caution">
    <text evidence="2">The sequence shown here is derived from an EMBL/GenBank/DDBJ whole genome shotgun (WGS) entry which is preliminary data.</text>
</comment>
<evidence type="ECO:0000313" key="2">
    <source>
        <dbReference type="EMBL" id="GGL16606.1"/>
    </source>
</evidence>
<keyword evidence="3" id="KW-1185">Reference proteome</keyword>
<feature type="region of interest" description="Disordered" evidence="1">
    <location>
        <begin position="1"/>
        <end position="23"/>
    </location>
</feature>
<organism evidence="2 3">
    <name type="scientific">Deinococcus radiotolerans</name>
    <dbReference type="NCBI Taxonomy" id="1309407"/>
    <lineage>
        <taxon>Bacteria</taxon>
        <taxon>Thermotogati</taxon>
        <taxon>Deinococcota</taxon>
        <taxon>Deinococci</taxon>
        <taxon>Deinococcales</taxon>
        <taxon>Deinococcaceae</taxon>
        <taxon>Deinococcus</taxon>
    </lineage>
</organism>
<reference evidence="3" key="1">
    <citation type="journal article" date="2019" name="Int. J. Syst. Evol. Microbiol.">
        <title>The Global Catalogue of Microorganisms (GCM) 10K type strain sequencing project: providing services to taxonomists for standard genome sequencing and annotation.</title>
        <authorList>
            <consortium name="The Broad Institute Genomics Platform"/>
            <consortium name="The Broad Institute Genome Sequencing Center for Infectious Disease"/>
            <person name="Wu L."/>
            <person name="Ma J."/>
        </authorList>
    </citation>
    <scope>NUCLEOTIDE SEQUENCE [LARGE SCALE GENOMIC DNA]</scope>
    <source>
        <strain evidence="3">JCM 19173</strain>
    </source>
</reference>
<proteinExistence type="predicted"/>
<gene>
    <name evidence="2" type="ORF">GCM10010844_39400</name>
</gene>